<evidence type="ECO:0000256" key="3">
    <source>
        <dbReference type="ARBA" id="ARBA00022989"/>
    </source>
</evidence>
<feature type="transmembrane region" description="Helical" evidence="5">
    <location>
        <begin position="85"/>
        <end position="106"/>
    </location>
</feature>
<accession>A0A1B7ZE21</accession>
<proteinExistence type="predicted"/>
<dbReference type="EMBL" id="LZFP01000001">
    <property type="protein sequence ID" value="OBR41815.1"/>
    <property type="molecule type" value="Genomic_DNA"/>
</dbReference>
<evidence type="ECO:0000256" key="2">
    <source>
        <dbReference type="ARBA" id="ARBA00022692"/>
    </source>
</evidence>
<comment type="subcellular location">
    <subcellularLocation>
        <location evidence="1">Membrane</location>
        <topology evidence="1">Multi-pass membrane protein</topology>
    </subcellularLocation>
</comment>
<dbReference type="OrthoDB" id="957977at2"/>
<evidence type="ECO:0000256" key="5">
    <source>
        <dbReference type="SAM" id="Phobius"/>
    </source>
</evidence>
<dbReference type="Pfam" id="PF07681">
    <property type="entry name" value="DoxX"/>
    <property type="match status" value="1"/>
</dbReference>
<name>A0A1B7ZE21_9FLAO</name>
<keyword evidence="7" id="KW-1185">Reference proteome</keyword>
<organism evidence="6 7">
    <name type="scientific">Maribacter hydrothermalis</name>
    <dbReference type="NCBI Taxonomy" id="1836467"/>
    <lineage>
        <taxon>Bacteria</taxon>
        <taxon>Pseudomonadati</taxon>
        <taxon>Bacteroidota</taxon>
        <taxon>Flavobacteriia</taxon>
        <taxon>Flavobacteriales</taxon>
        <taxon>Flavobacteriaceae</taxon>
        <taxon>Maribacter</taxon>
    </lineage>
</organism>
<keyword evidence="4 5" id="KW-0472">Membrane</keyword>
<comment type="caution">
    <text evidence="6">The sequence shown here is derived from an EMBL/GenBank/DDBJ whole genome shotgun (WGS) entry which is preliminary data.</text>
</comment>
<feature type="transmembrane region" description="Helical" evidence="5">
    <location>
        <begin position="51"/>
        <end position="73"/>
    </location>
</feature>
<evidence type="ECO:0000313" key="6">
    <source>
        <dbReference type="EMBL" id="OBR41815.1"/>
    </source>
</evidence>
<dbReference type="RefSeq" id="WP_068480042.1">
    <property type="nucleotide sequence ID" value="NZ_CP018760.1"/>
</dbReference>
<dbReference type="InterPro" id="IPR032808">
    <property type="entry name" value="DoxX"/>
</dbReference>
<feature type="transmembrane region" description="Helical" evidence="5">
    <location>
        <begin position="112"/>
        <end position="130"/>
    </location>
</feature>
<keyword evidence="3 5" id="KW-1133">Transmembrane helix</keyword>
<dbReference type="STRING" id="1836467.BTR34_08380"/>
<evidence type="ECO:0000256" key="1">
    <source>
        <dbReference type="ARBA" id="ARBA00004141"/>
    </source>
</evidence>
<dbReference type="AlphaFoldDB" id="A0A1B7ZE21"/>
<evidence type="ECO:0000256" key="4">
    <source>
        <dbReference type="ARBA" id="ARBA00023136"/>
    </source>
</evidence>
<evidence type="ECO:0000313" key="7">
    <source>
        <dbReference type="Proteomes" id="UP000092164"/>
    </source>
</evidence>
<sequence>MKIILDHATEILLLLFLIITFLQSGIDKISDWNGNVSWLKEHFSATPFKNIVPILVGIILIAEVIAGLLCLVGIYELMLNGQTTFALYGAILSCVTLLMLLFGQRIAKDYEGAKTIAIYFIPTILLVFLLQF</sequence>
<protein>
    <submittedName>
        <fullName evidence="6">DoxX family protein</fullName>
    </submittedName>
</protein>
<dbReference type="Proteomes" id="UP000092164">
    <property type="component" value="Unassembled WGS sequence"/>
</dbReference>
<reference evidence="7" key="1">
    <citation type="submission" date="2016-06" db="EMBL/GenBank/DDBJ databases">
        <authorList>
            <person name="Zhan P."/>
        </authorList>
    </citation>
    <scope>NUCLEOTIDE SEQUENCE [LARGE SCALE GENOMIC DNA]</scope>
    <source>
        <strain evidence="7">T28</strain>
    </source>
</reference>
<gene>
    <name evidence="6" type="ORF">A9200_00030</name>
</gene>
<keyword evidence="2 5" id="KW-0812">Transmembrane</keyword>
<dbReference type="KEGG" id="mart:BTR34_08380"/>